<dbReference type="AlphaFoldDB" id="A0A383AXH0"/>
<evidence type="ECO:0000313" key="1">
    <source>
        <dbReference type="EMBL" id="SVE11838.1"/>
    </source>
</evidence>
<sequence>MLFWGFLALFIGTILVGIEHYGSALAGREATEPLFHKGVYFVIYEITL</sequence>
<accession>A0A383AXH0</accession>
<reference evidence="1" key="1">
    <citation type="submission" date="2018-05" db="EMBL/GenBank/DDBJ databases">
        <authorList>
            <person name="Lanie J.A."/>
            <person name="Ng W.-L."/>
            <person name="Kazmierczak K.M."/>
            <person name="Andrzejewski T.M."/>
            <person name="Davidsen T.M."/>
            <person name="Wayne K.J."/>
            <person name="Tettelin H."/>
            <person name="Glass J.I."/>
            <person name="Rusch D."/>
            <person name="Podicherti R."/>
            <person name="Tsui H.-C.T."/>
            <person name="Winkler M.E."/>
        </authorList>
    </citation>
    <scope>NUCLEOTIDE SEQUENCE</scope>
</reference>
<name>A0A383AXH0_9ZZZZ</name>
<proteinExistence type="predicted"/>
<gene>
    <name evidence="1" type="ORF">METZ01_LOCUS464692</name>
</gene>
<protein>
    <submittedName>
        <fullName evidence="1">Uncharacterized protein</fullName>
    </submittedName>
</protein>
<dbReference type="EMBL" id="UINC01195329">
    <property type="protein sequence ID" value="SVE11838.1"/>
    <property type="molecule type" value="Genomic_DNA"/>
</dbReference>
<feature type="non-terminal residue" evidence="1">
    <location>
        <position position="48"/>
    </location>
</feature>
<organism evidence="1">
    <name type="scientific">marine metagenome</name>
    <dbReference type="NCBI Taxonomy" id="408172"/>
    <lineage>
        <taxon>unclassified sequences</taxon>
        <taxon>metagenomes</taxon>
        <taxon>ecological metagenomes</taxon>
    </lineage>
</organism>